<proteinExistence type="predicted"/>
<comment type="caution">
    <text evidence="1">The sequence shown here is derived from an EMBL/GenBank/DDBJ whole genome shotgun (WGS) entry which is preliminary data.</text>
</comment>
<evidence type="ECO:0000313" key="1">
    <source>
        <dbReference type="EMBL" id="OMP09467.1"/>
    </source>
</evidence>
<dbReference type="AlphaFoldDB" id="A0A1R3KQX8"/>
<gene>
    <name evidence="1" type="ORF">COLO4_05444</name>
</gene>
<organism evidence="1 2">
    <name type="scientific">Corchorus olitorius</name>
    <dbReference type="NCBI Taxonomy" id="93759"/>
    <lineage>
        <taxon>Eukaryota</taxon>
        <taxon>Viridiplantae</taxon>
        <taxon>Streptophyta</taxon>
        <taxon>Embryophyta</taxon>
        <taxon>Tracheophyta</taxon>
        <taxon>Spermatophyta</taxon>
        <taxon>Magnoliopsida</taxon>
        <taxon>eudicotyledons</taxon>
        <taxon>Gunneridae</taxon>
        <taxon>Pentapetalae</taxon>
        <taxon>rosids</taxon>
        <taxon>malvids</taxon>
        <taxon>Malvales</taxon>
        <taxon>Malvaceae</taxon>
        <taxon>Grewioideae</taxon>
        <taxon>Apeibeae</taxon>
        <taxon>Corchorus</taxon>
    </lineage>
</organism>
<keyword evidence="2" id="KW-1185">Reference proteome</keyword>
<dbReference type="SUPFAM" id="SSF50249">
    <property type="entry name" value="Nucleic acid-binding proteins"/>
    <property type="match status" value="1"/>
</dbReference>
<dbReference type="Gene3D" id="2.40.50.140">
    <property type="entry name" value="Nucleic acid-binding proteins"/>
    <property type="match status" value="1"/>
</dbReference>
<protein>
    <submittedName>
        <fullName evidence="1">Nucleic acid-binding protein</fullName>
    </submittedName>
</protein>
<dbReference type="EMBL" id="AWUE01012351">
    <property type="protein sequence ID" value="OMP09467.1"/>
    <property type="molecule type" value="Genomic_DNA"/>
</dbReference>
<accession>A0A1R3KQX8</accession>
<name>A0A1R3KQX8_9ROSI</name>
<dbReference type="Proteomes" id="UP000187203">
    <property type="component" value="Unassembled WGS sequence"/>
</dbReference>
<reference evidence="2" key="1">
    <citation type="submission" date="2013-09" db="EMBL/GenBank/DDBJ databases">
        <title>Corchorus olitorius genome sequencing.</title>
        <authorList>
            <person name="Alam M."/>
            <person name="Haque M.S."/>
            <person name="Islam M.S."/>
            <person name="Emdad E.M."/>
            <person name="Islam M.M."/>
            <person name="Ahmed B."/>
            <person name="Halim A."/>
            <person name="Hossen Q.M.M."/>
            <person name="Hossain M.Z."/>
            <person name="Ahmed R."/>
            <person name="Khan M.M."/>
            <person name="Islam R."/>
            <person name="Rashid M.M."/>
            <person name="Khan S.A."/>
            <person name="Rahman M.S."/>
            <person name="Alam M."/>
            <person name="Yahiya A.S."/>
            <person name="Khan M.S."/>
            <person name="Azam M.S."/>
            <person name="Haque T."/>
            <person name="Lashkar M.Z.H."/>
            <person name="Akhand A.I."/>
            <person name="Morshed G."/>
            <person name="Roy S."/>
            <person name="Uddin K.S."/>
            <person name="Rabeya T."/>
            <person name="Hossain A.S."/>
            <person name="Chowdhury A."/>
            <person name="Snigdha A.R."/>
            <person name="Mortoza M.S."/>
            <person name="Matin S.A."/>
            <person name="Hoque S.M.E."/>
            <person name="Islam M.K."/>
            <person name="Roy D.K."/>
            <person name="Haider R."/>
            <person name="Moosa M.M."/>
            <person name="Elias S.M."/>
            <person name="Hasan A.M."/>
            <person name="Jahan S."/>
            <person name="Shafiuddin M."/>
            <person name="Mahmood N."/>
            <person name="Shommy N.S."/>
        </authorList>
    </citation>
    <scope>NUCLEOTIDE SEQUENCE [LARGE SCALE GENOMIC DNA]</scope>
    <source>
        <strain evidence="2">cv. O-4</strain>
    </source>
</reference>
<evidence type="ECO:0000313" key="2">
    <source>
        <dbReference type="Proteomes" id="UP000187203"/>
    </source>
</evidence>
<sequence length="369" mass="42468">MAMKHTSKHRHEPILKLIVGLIIVLSERDGQGLSFLERLYQKGIANNFPPILAPANFEENDHLIDVASTITSIAVKGSDHQLFFIRTPPILRGRISAKFLINQEKKYSTEHRIKLHLDSTDMLFENYEEIDCQGPYILNSPARPVQVDILIVNTRGTLNPHFIKKFRSKTLQYNPDIVIITETRTSVAHTLPTRRSIIYDSSLVIKLALFFGDFWLLWNSHKDCRSRIVKGVKFKVTAQVIRLQHDAGWYYHSCNNCTAGFKCIGLGYDCRFHGPTPPRMNLRKSLNIEKNDFKLQIVVFGDLAYRLTGVNVTMLSLAEQMNFKKIPAVAGQIISREYEFLFVLLNRYYAHAMTFKILRFLRLHADSAF</sequence>
<dbReference type="InterPro" id="IPR012340">
    <property type="entry name" value="NA-bd_OB-fold"/>
</dbReference>